<dbReference type="NCBIfam" id="NF004846">
    <property type="entry name" value="PRK06197.1"/>
    <property type="match status" value="1"/>
</dbReference>
<evidence type="ECO:0000259" key="2">
    <source>
        <dbReference type="SMART" id="SM00822"/>
    </source>
</evidence>
<dbReference type="InterPro" id="IPR057326">
    <property type="entry name" value="KR_dom"/>
</dbReference>
<dbReference type="Pfam" id="PF00106">
    <property type="entry name" value="adh_short"/>
    <property type="match status" value="1"/>
</dbReference>
<dbReference type="EMBL" id="JAENHO010000008">
    <property type="protein sequence ID" value="MBL7258334.1"/>
    <property type="molecule type" value="Genomic_DNA"/>
</dbReference>
<dbReference type="PANTHER" id="PTHR43157:SF31">
    <property type="entry name" value="PHOSPHATIDYLINOSITOL-GLYCAN BIOSYNTHESIS CLASS F PROTEIN"/>
    <property type="match status" value="1"/>
</dbReference>
<evidence type="ECO:0000313" key="4">
    <source>
        <dbReference type="Proteomes" id="UP000598996"/>
    </source>
</evidence>
<accession>A0ABS1VV28</accession>
<reference evidence="3 4" key="1">
    <citation type="submission" date="2021-01" db="EMBL/GenBank/DDBJ databases">
        <title>Actinoplanes sp. nov. LDG1-01 isolated from lichen.</title>
        <authorList>
            <person name="Saeng-In P."/>
            <person name="Phongsopitanun W."/>
            <person name="Kanchanasin P."/>
            <person name="Yuki M."/>
            <person name="Kudo T."/>
            <person name="Ohkuma M."/>
            <person name="Tanasupawat S."/>
        </authorList>
    </citation>
    <scope>NUCLEOTIDE SEQUENCE [LARGE SCALE GENOMIC DNA]</scope>
    <source>
        <strain evidence="3 4">LDG1-01</strain>
    </source>
</reference>
<keyword evidence="4" id="KW-1185">Reference proteome</keyword>
<sequence length="291" mass="30711">MGRMGAIYVVTGANSGLGFATAKALTDRGAHVIMGVRDGNKGREARARLTGGSSEVRVVDLADLDSVRAFADGIERVDVLINNAGVMGLPRTLSAQGFEMQFAVNHLAHFALTGLLLDRIADRVVTVSSTLHKQGRLNFDDLNAEHGYRHGTAYNQSKLANVVFGLELQRRLAETGSSLRSVLAHPGYAATSLQAKTQPGLYRTALLLGNRILAASADDGARPTVFAATDASVRGGQFIGPGGLGEMRGAPRVVKATPAAADPATARRLWSVSEEMTGVRYLSATRSGQVE</sequence>
<dbReference type="SMART" id="SM00822">
    <property type="entry name" value="PKS_KR"/>
    <property type="match status" value="1"/>
</dbReference>
<organism evidence="3 4">
    <name type="scientific">Paractinoplanes lichenicola</name>
    <dbReference type="NCBI Taxonomy" id="2802976"/>
    <lineage>
        <taxon>Bacteria</taxon>
        <taxon>Bacillati</taxon>
        <taxon>Actinomycetota</taxon>
        <taxon>Actinomycetes</taxon>
        <taxon>Micromonosporales</taxon>
        <taxon>Micromonosporaceae</taxon>
        <taxon>Paractinoplanes</taxon>
    </lineage>
</organism>
<dbReference type="PRINTS" id="PR00081">
    <property type="entry name" value="GDHRDH"/>
</dbReference>
<dbReference type="PANTHER" id="PTHR43157">
    <property type="entry name" value="PHOSPHATIDYLINOSITOL-GLYCAN BIOSYNTHESIS CLASS F PROTEIN-RELATED"/>
    <property type="match status" value="1"/>
</dbReference>
<keyword evidence="1" id="KW-0560">Oxidoreductase</keyword>
<dbReference type="InterPro" id="IPR002347">
    <property type="entry name" value="SDR_fam"/>
</dbReference>
<comment type="caution">
    <text evidence="3">The sequence shown here is derived from an EMBL/GenBank/DDBJ whole genome shotgun (WGS) entry which is preliminary data.</text>
</comment>
<proteinExistence type="predicted"/>
<gene>
    <name evidence="3" type="ORF">JKJ07_28900</name>
</gene>
<name>A0ABS1VV28_9ACTN</name>
<evidence type="ECO:0000256" key="1">
    <source>
        <dbReference type="ARBA" id="ARBA00023002"/>
    </source>
</evidence>
<feature type="domain" description="Ketoreductase" evidence="2">
    <location>
        <begin position="6"/>
        <end position="215"/>
    </location>
</feature>
<dbReference type="InterPro" id="IPR036291">
    <property type="entry name" value="NAD(P)-bd_dom_sf"/>
</dbReference>
<dbReference type="Proteomes" id="UP000598996">
    <property type="component" value="Unassembled WGS sequence"/>
</dbReference>
<dbReference type="Gene3D" id="3.40.50.720">
    <property type="entry name" value="NAD(P)-binding Rossmann-like Domain"/>
    <property type="match status" value="1"/>
</dbReference>
<evidence type="ECO:0000313" key="3">
    <source>
        <dbReference type="EMBL" id="MBL7258334.1"/>
    </source>
</evidence>
<protein>
    <submittedName>
        <fullName evidence="3">SDR family NAD(P)-dependent oxidoreductase</fullName>
    </submittedName>
</protein>
<dbReference type="SUPFAM" id="SSF51735">
    <property type="entry name" value="NAD(P)-binding Rossmann-fold domains"/>
    <property type="match status" value="1"/>
</dbReference>